<accession>A0A6A4GZ41</accession>
<evidence type="ECO:0000313" key="3">
    <source>
        <dbReference type="Proteomes" id="UP000799118"/>
    </source>
</evidence>
<proteinExistence type="predicted"/>
<dbReference type="AlphaFoldDB" id="A0A6A4GZ41"/>
<protein>
    <submittedName>
        <fullName evidence="2">Uncharacterized protein</fullName>
    </submittedName>
</protein>
<dbReference type="Proteomes" id="UP000799118">
    <property type="component" value="Unassembled WGS sequence"/>
</dbReference>
<feature type="region of interest" description="Disordered" evidence="1">
    <location>
        <begin position="81"/>
        <end position="119"/>
    </location>
</feature>
<reference evidence="2" key="1">
    <citation type="journal article" date="2019" name="Environ. Microbiol.">
        <title>Fungal ecological strategies reflected in gene transcription - a case study of two litter decomposers.</title>
        <authorList>
            <person name="Barbi F."/>
            <person name="Kohler A."/>
            <person name="Barry K."/>
            <person name="Baskaran P."/>
            <person name="Daum C."/>
            <person name="Fauchery L."/>
            <person name="Ihrmark K."/>
            <person name="Kuo A."/>
            <person name="LaButti K."/>
            <person name="Lipzen A."/>
            <person name="Morin E."/>
            <person name="Grigoriev I.V."/>
            <person name="Henrissat B."/>
            <person name="Lindahl B."/>
            <person name="Martin F."/>
        </authorList>
    </citation>
    <scope>NUCLEOTIDE SEQUENCE</scope>
    <source>
        <strain evidence="2">JB14</strain>
    </source>
</reference>
<evidence type="ECO:0000313" key="2">
    <source>
        <dbReference type="EMBL" id="KAE9390746.1"/>
    </source>
</evidence>
<keyword evidence="3" id="KW-1185">Reference proteome</keyword>
<organism evidence="2 3">
    <name type="scientific">Gymnopus androsaceus JB14</name>
    <dbReference type="NCBI Taxonomy" id="1447944"/>
    <lineage>
        <taxon>Eukaryota</taxon>
        <taxon>Fungi</taxon>
        <taxon>Dikarya</taxon>
        <taxon>Basidiomycota</taxon>
        <taxon>Agaricomycotina</taxon>
        <taxon>Agaricomycetes</taxon>
        <taxon>Agaricomycetidae</taxon>
        <taxon>Agaricales</taxon>
        <taxon>Marasmiineae</taxon>
        <taxon>Omphalotaceae</taxon>
        <taxon>Gymnopus</taxon>
    </lineage>
</organism>
<gene>
    <name evidence="2" type="ORF">BT96DRAFT_925723</name>
</gene>
<dbReference type="EMBL" id="ML769648">
    <property type="protein sequence ID" value="KAE9390746.1"/>
    <property type="molecule type" value="Genomic_DNA"/>
</dbReference>
<feature type="compositionally biased region" description="Basic residues" evidence="1">
    <location>
        <begin position="87"/>
        <end position="96"/>
    </location>
</feature>
<sequence length="189" mass="21763">MPHMHTSSHSNGFFPNAHHFEINNSQMISTAGDMRTFTTTNHSIASGANYLPPSLYTIVEKLNPVFEGMYEFGLESEFSSKPEARKRNTRQKTRTGSRREERRSGVRKKKPRGSADNSARTEVFEAIETQMIAIAIAILLLERLRTVILLLWLCRGYGYVWDILIQVYNFWILEHAQTPARRGTGKRRF</sequence>
<evidence type="ECO:0000256" key="1">
    <source>
        <dbReference type="SAM" id="MobiDB-lite"/>
    </source>
</evidence>
<name>A0A6A4GZ41_9AGAR</name>